<sequence>MRRIVRVRHHLFRIAELSTTGSLALSTSVAVTNGSVVGDGGEPGLDNIARLSGGGIYNGLRGTLSATGVSGSPMPIERNNAPLNGGGIATVNSTATTLTQVTITSNVAVLTAAGSTGRAARRPRRTPRSRRISPTIVSAATPPYPIAPADRQFSHSPVRIRPSGTTRRANSDRRMLKAVGQALARV</sequence>
<dbReference type="EMBL" id="JBHLTC010000014">
    <property type="protein sequence ID" value="MFC0624837.1"/>
    <property type="molecule type" value="Genomic_DNA"/>
</dbReference>
<evidence type="ECO:0000313" key="1">
    <source>
        <dbReference type="EMBL" id="MFC0624837.1"/>
    </source>
</evidence>
<evidence type="ECO:0000313" key="2">
    <source>
        <dbReference type="Proteomes" id="UP001589890"/>
    </source>
</evidence>
<keyword evidence="2" id="KW-1185">Reference proteome</keyword>
<reference evidence="1 2" key="1">
    <citation type="submission" date="2024-09" db="EMBL/GenBank/DDBJ databases">
        <authorList>
            <person name="Sun Q."/>
            <person name="Mori K."/>
        </authorList>
    </citation>
    <scope>NUCLEOTIDE SEQUENCE [LARGE SCALE GENOMIC DNA]</scope>
    <source>
        <strain evidence="1 2">CGMCC 1.15906</strain>
    </source>
</reference>
<dbReference type="Proteomes" id="UP001589890">
    <property type="component" value="Unassembled WGS sequence"/>
</dbReference>
<gene>
    <name evidence="1" type="ORF">ACFFGN_12240</name>
</gene>
<accession>A0ABV6QJM2</accession>
<name>A0ABV6QJM2_9ACTN</name>
<comment type="caution">
    <text evidence="1">The sequence shown here is derived from an EMBL/GenBank/DDBJ whole genome shotgun (WGS) entry which is preliminary data.</text>
</comment>
<protein>
    <submittedName>
        <fullName evidence="1">Uncharacterized protein</fullName>
    </submittedName>
</protein>
<proteinExistence type="predicted"/>
<organism evidence="1 2">
    <name type="scientific">Kribbella deserti</name>
    <dbReference type="NCBI Taxonomy" id="1926257"/>
    <lineage>
        <taxon>Bacteria</taxon>
        <taxon>Bacillati</taxon>
        <taxon>Actinomycetota</taxon>
        <taxon>Actinomycetes</taxon>
        <taxon>Propionibacteriales</taxon>
        <taxon>Kribbellaceae</taxon>
        <taxon>Kribbella</taxon>
    </lineage>
</organism>
<dbReference type="RefSeq" id="WP_380046620.1">
    <property type="nucleotide sequence ID" value="NZ_JBHLTC010000014.1"/>
</dbReference>